<dbReference type="EMBL" id="LAZR01000116">
    <property type="protein sequence ID" value="KKN89733.1"/>
    <property type="molecule type" value="Genomic_DNA"/>
</dbReference>
<gene>
    <name evidence="2" type="ORF">LCGC14_0235790</name>
</gene>
<feature type="compositionally biased region" description="Basic and acidic residues" evidence="1">
    <location>
        <begin position="51"/>
        <end position="60"/>
    </location>
</feature>
<sequence length="156" mass="17255">MALIWHGNKVSSKIQNEARRRVREAALVVEKNAKGLMVRGGRTASGFLESIEGRRREPGTGKRPGKIGSHSSKPGEPPRVQTGTLRRSITHEMHPTLPIARVGTNVFYGKHLELGTPKMAKAAGVSKRESARPFMRPALHKSKKAIMAIFSRRMKD</sequence>
<evidence type="ECO:0008006" key="3">
    <source>
        <dbReference type="Google" id="ProtNLM"/>
    </source>
</evidence>
<comment type="caution">
    <text evidence="2">The sequence shown here is derived from an EMBL/GenBank/DDBJ whole genome shotgun (WGS) entry which is preliminary data.</text>
</comment>
<protein>
    <recommendedName>
        <fullName evidence="3">Phage virion morphogenesis protein</fullName>
    </recommendedName>
</protein>
<accession>A0A0F9XD78</accession>
<feature type="region of interest" description="Disordered" evidence="1">
    <location>
        <begin position="47"/>
        <end position="85"/>
    </location>
</feature>
<reference evidence="2" key="1">
    <citation type="journal article" date="2015" name="Nature">
        <title>Complex archaea that bridge the gap between prokaryotes and eukaryotes.</title>
        <authorList>
            <person name="Spang A."/>
            <person name="Saw J.H."/>
            <person name="Jorgensen S.L."/>
            <person name="Zaremba-Niedzwiedzka K."/>
            <person name="Martijn J."/>
            <person name="Lind A.E."/>
            <person name="van Eijk R."/>
            <person name="Schleper C."/>
            <person name="Guy L."/>
            <person name="Ettema T.J."/>
        </authorList>
    </citation>
    <scope>NUCLEOTIDE SEQUENCE</scope>
</reference>
<evidence type="ECO:0000256" key="1">
    <source>
        <dbReference type="SAM" id="MobiDB-lite"/>
    </source>
</evidence>
<evidence type="ECO:0000313" key="2">
    <source>
        <dbReference type="EMBL" id="KKN89733.1"/>
    </source>
</evidence>
<organism evidence="2">
    <name type="scientific">marine sediment metagenome</name>
    <dbReference type="NCBI Taxonomy" id="412755"/>
    <lineage>
        <taxon>unclassified sequences</taxon>
        <taxon>metagenomes</taxon>
        <taxon>ecological metagenomes</taxon>
    </lineage>
</organism>
<dbReference type="AlphaFoldDB" id="A0A0F9XD78"/>
<proteinExistence type="predicted"/>
<name>A0A0F9XD78_9ZZZZ</name>